<accession>A0AAW0BHR5</accession>
<comment type="caution">
    <text evidence="4">The sequence shown here is derived from an EMBL/GenBank/DDBJ whole genome shotgun (WGS) entry which is preliminary data.</text>
</comment>
<sequence>TRDKLDPFVATIIHQFLTSEPLRVLGPSIIEAVCSNPKIFETNCETQFEKLILEPCSKVEPEAWDNLPNVVVIDGLDECILIPSQERLITMIRKAIPQCHLIFLIASRPEPRIRQAFDNPGFASLHRLPIGDSLESSKDIVTFFHHEFAQLQQTHEALRNFNVSWPGEDVVQQLAKRACGQFIFATTVMKYIASDDDDPEECLGIVLQNRPDDNLLESPYASLDLLYCQILEKCPQKHWEELCKVLRLILTIPKVSFGMSFFPKQTVLFTVFTRFMNALRSNDSSFPCSPECIAAILAIKPEKVRTLLNKLHAVLEVPDDDKGKIHIPHATFSEFLLNHQRSKDYHVEPYTDTEYYDLVAQAYLHAISVCSKEYWHHVNNSSIAPRNEWCFISTDASLLCVFDIVQLITSPSIKLLEALDKFDPYPFVAAALHPPDGKTRGWKLDGVLRRGGPLMQAAHQVPQAFVDKLETFMPAFYILPACSKLWELKVYIEERLYISGEHQGKGSWSDVLRLDNCRIDEGNFIFMVPADRQPLPSWHAITITCETADTVEGLLDTLPSGYKGTLINDIQKDTNESKHDLYALKKLVAQRREEMGLEPFPCAPELPKLDQNKRNAINKADNDNNDDDWDPKNLDPMEDLMKGYISFELAQLEDDVVNSNYTSSGEQVDQQLVQHADSMVNSNHMLSDKHLNWQRDTNTFILVVGLILPVLLMICYCIINL</sequence>
<gene>
    <name evidence="4" type="ORF">VNI00_015855</name>
</gene>
<keyword evidence="2" id="KW-0812">Transmembrane</keyword>
<dbReference type="Proteomes" id="UP001383192">
    <property type="component" value="Unassembled WGS sequence"/>
</dbReference>
<dbReference type="PANTHER" id="PTHR10039">
    <property type="entry name" value="AMELOGENIN"/>
    <property type="match status" value="1"/>
</dbReference>
<keyword evidence="1" id="KW-0677">Repeat</keyword>
<dbReference type="EMBL" id="JAYKXP010000110">
    <property type="protein sequence ID" value="KAK7025940.1"/>
    <property type="molecule type" value="Genomic_DNA"/>
</dbReference>
<feature type="non-terminal residue" evidence="4">
    <location>
        <position position="1"/>
    </location>
</feature>
<evidence type="ECO:0000313" key="5">
    <source>
        <dbReference type="Proteomes" id="UP001383192"/>
    </source>
</evidence>
<feature type="transmembrane region" description="Helical" evidence="2">
    <location>
        <begin position="699"/>
        <end position="719"/>
    </location>
</feature>
<dbReference type="AlphaFoldDB" id="A0AAW0BHR5"/>
<keyword evidence="2" id="KW-1133">Transmembrane helix</keyword>
<dbReference type="PANTHER" id="PTHR10039:SF14">
    <property type="entry name" value="NACHT DOMAIN-CONTAINING PROTEIN"/>
    <property type="match status" value="1"/>
</dbReference>
<dbReference type="InterPro" id="IPR056884">
    <property type="entry name" value="NPHP3-like_N"/>
</dbReference>
<proteinExistence type="predicted"/>
<keyword evidence="2" id="KW-0472">Membrane</keyword>
<organism evidence="4 5">
    <name type="scientific">Paramarasmius palmivorus</name>
    <dbReference type="NCBI Taxonomy" id="297713"/>
    <lineage>
        <taxon>Eukaryota</taxon>
        <taxon>Fungi</taxon>
        <taxon>Dikarya</taxon>
        <taxon>Basidiomycota</taxon>
        <taxon>Agaricomycotina</taxon>
        <taxon>Agaricomycetes</taxon>
        <taxon>Agaricomycetidae</taxon>
        <taxon>Agaricales</taxon>
        <taxon>Marasmiineae</taxon>
        <taxon>Marasmiaceae</taxon>
        <taxon>Paramarasmius</taxon>
    </lineage>
</organism>
<evidence type="ECO:0000256" key="2">
    <source>
        <dbReference type="SAM" id="Phobius"/>
    </source>
</evidence>
<evidence type="ECO:0000259" key="3">
    <source>
        <dbReference type="Pfam" id="PF24883"/>
    </source>
</evidence>
<protein>
    <recommendedName>
        <fullName evidence="3">Nephrocystin 3-like N-terminal domain-containing protein</fullName>
    </recommendedName>
</protein>
<reference evidence="4 5" key="1">
    <citation type="submission" date="2024-01" db="EMBL/GenBank/DDBJ databases">
        <title>A draft genome for a cacao thread blight-causing isolate of Paramarasmius palmivorus.</title>
        <authorList>
            <person name="Baruah I.K."/>
            <person name="Bukari Y."/>
            <person name="Amoako-Attah I."/>
            <person name="Meinhardt L.W."/>
            <person name="Bailey B.A."/>
            <person name="Cohen S.P."/>
        </authorList>
    </citation>
    <scope>NUCLEOTIDE SEQUENCE [LARGE SCALE GENOMIC DNA]</scope>
    <source>
        <strain evidence="4 5">GH-12</strain>
    </source>
</reference>
<evidence type="ECO:0000256" key="1">
    <source>
        <dbReference type="ARBA" id="ARBA00022737"/>
    </source>
</evidence>
<feature type="domain" description="Nephrocystin 3-like N-terminal" evidence="3">
    <location>
        <begin position="2"/>
        <end position="108"/>
    </location>
</feature>
<keyword evidence="5" id="KW-1185">Reference proteome</keyword>
<dbReference type="Pfam" id="PF24883">
    <property type="entry name" value="NPHP3_N"/>
    <property type="match status" value="1"/>
</dbReference>
<evidence type="ECO:0000313" key="4">
    <source>
        <dbReference type="EMBL" id="KAK7025940.1"/>
    </source>
</evidence>
<name>A0AAW0BHR5_9AGAR</name>